<dbReference type="Gene3D" id="3.30.1330.10">
    <property type="entry name" value="PurM-like, N-terminal domain"/>
    <property type="match status" value="1"/>
</dbReference>
<evidence type="ECO:0000259" key="1">
    <source>
        <dbReference type="Pfam" id="PF00586"/>
    </source>
</evidence>
<dbReference type="AlphaFoldDB" id="W1YBP4"/>
<dbReference type="InterPro" id="IPR016188">
    <property type="entry name" value="PurM-like_N"/>
</dbReference>
<accession>W1YBP4</accession>
<proteinExistence type="predicted"/>
<name>W1YBP4_9ZZZZ</name>
<feature type="domain" description="PurM-like N-terminal" evidence="1">
    <location>
        <begin position="6"/>
        <end position="64"/>
    </location>
</feature>
<dbReference type="EMBL" id="AZMM01006134">
    <property type="protein sequence ID" value="ETJ39973.1"/>
    <property type="molecule type" value="Genomic_DNA"/>
</dbReference>
<dbReference type="InterPro" id="IPR036921">
    <property type="entry name" value="PurM-like_N_sf"/>
</dbReference>
<protein>
    <submittedName>
        <fullName evidence="2">Hydrogenase expression/formation protein HypE</fullName>
    </submittedName>
</protein>
<feature type="non-terminal residue" evidence="2">
    <location>
        <position position="69"/>
    </location>
</feature>
<gene>
    <name evidence="2" type="ORF">Q604_UNBC06134G0001</name>
</gene>
<reference evidence="2" key="1">
    <citation type="submission" date="2013-12" db="EMBL/GenBank/DDBJ databases">
        <title>A Varibaculum cambriense genome reconstructed from a premature infant gut community with otherwise low bacterial novelty that shifts toward anaerobic metabolism during the third week of life.</title>
        <authorList>
            <person name="Brown C.T."/>
            <person name="Sharon I."/>
            <person name="Thomas B.C."/>
            <person name="Castelle C.J."/>
            <person name="Morowitz M.J."/>
            <person name="Banfield J.F."/>
        </authorList>
    </citation>
    <scope>NUCLEOTIDE SEQUENCE</scope>
</reference>
<comment type="caution">
    <text evidence="2">The sequence shown here is derived from an EMBL/GenBank/DDBJ whole genome shotgun (WGS) entry which is preliminary data.</text>
</comment>
<dbReference type="GO" id="GO:0051604">
    <property type="term" value="P:protein maturation"/>
    <property type="evidence" value="ECO:0007669"/>
    <property type="project" value="TreeGrafter"/>
</dbReference>
<dbReference type="SUPFAM" id="SSF55326">
    <property type="entry name" value="PurM N-terminal domain-like"/>
    <property type="match status" value="1"/>
</dbReference>
<feature type="non-terminal residue" evidence="2">
    <location>
        <position position="1"/>
    </location>
</feature>
<sequence length="69" mass="7181">PLHDGAQFTVTAGRMAFSTDSYVVQPTFFPGGNIGKLAVCGTVNDLAMNGAVPQYLSCGLILEEGLGFD</sequence>
<dbReference type="PANTHER" id="PTHR30303">
    <property type="entry name" value="HYDROGENASE ISOENZYMES FORMATION PROTEIN HYPE"/>
    <property type="match status" value="1"/>
</dbReference>
<dbReference type="InterPro" id="IPR011854">
    <property type="entry name" value="HypE"/>
</dbReference>
<dbReference type="PANTHER" id="PTHR30303:SF0">
    <property type="entry name" value="CARBAMOYL DEHYDRATASE HYPE"/>
    <property type="match status" value="1"/>
</dbReference>
<organism evidence="2">
    <name type="scientific">human gut metagenome</name>
    <dbReference type="NCBI Taxonomy" id="408170"/>
    <lineage>
        <taxon>unclassified sequences</taxon>
        <taxon>metagenomes</taxon>
        <taxon>organismal metagenomes</taxon>
    </lineage>
</organism>
<dbReference type="Pfam" id="PF00586">
    <property type="entry name" value="AIRS"/>
    <property type="match status" value="1"/>
</dbReference>
<evidence type="ECO:0000313" key="2">
    <source>
        <dbReference type="EMBL" id="ETJ39973.1"/>
    </source>
</evidence>